<dbReference type="AlphaFoldDB" id="A0A0G4LND7"/>
<name>A0A0G4LND7_VERLO</name>
<dbReference type="GO" id="GO:0050661">
    <property type="term" value="F:NADP binding"/>
    <property type="evidence" value="ECO:0007669"/>
    <property type="project" value="TreeGrafter"/>
</dbReference>
<dbReference type="GO" id="GO:0008677">
    <property type="term" value="F:2-dehydropantoate 2-reductase activity"/>
    <property type="evidence" value="ECO:0007669"/>
    <property type="project" value="TreeGrafter"/>
</dbReference>
<dbReference type="InterPro" id="IPR050838">
    <property type="entry name" value="Ketopantoate_reductase"/>
</dbReference>
<dbReference type="InterPro" id="IPR013328">
    <property type="entry name" value="6PGD_dom2"/>
</dbReference>
<gene>
    <name evidence="6" type="ORF">BN1708_013709</name>
</gene>
<dbReference type="InterPro" id="IPR013332">
    <property type="entry name" value="KPR_N"/>
</dbReference>
<sequence length="438" mass="49087">MAATVPGAATLGITHEKKEGFKKVLGMMPEQNDQELYAIFRADSLNRFYVPAVMMGHEEPAPPSSRTVHILGSDSRSKFLSHSLYGVYDSIQMIHSGKESPFHLKNSYNNVSGNARRHRSRPSRSQNWIDSNAGMAQSRAAQEEANQGHISNLVVAGPPSHTVKLLEQVKHRVDDRTAICLMQDGLGVAEAANNEIFTNPDTRPSIVLGHMSHALAMDRRRDAVRSQDPNFETALTSVRPYVGRERRDHHHQLDPSSEKWLRTQGMLSKFAAATDLRARGLPLDSWLTLKIPSLMFSSVVDPICVLLDCHYEQLLFNPTANRLIGQLLDEIANVVERMPELRRASPMLQAALRGEGMRKDTIGRLRGKKGSPSKMVMQIERGQLTDIDYLNGYFIHRGKRLGVDMPANEMVVGMVKAKHKAQLQKLRSYIPMEMTSRL</sequence>
<dbReference type="InterPro" id="IPR008927">
    <property type="entry name" value="6-PGluconate_DH-like_C_sf"/>
</dbReference>
<keyword evidence="7" id="KW-1185">Reference proteome</keyword>
<evidence type="ECO:0000256" key="2">
    <source>
        <dbReference type="ARBA" id="ARBA00022857"/>
    </source>
</evidence>
<reference evidence="7" key="1">
    <citation type="submission" date="2015-05" db="EMBL/GenBank/DDBJ databases">
        <authorList>
            <person name="Fogelqvist Johan"/>
        </authorList>
    </citation>
    <scope>NUCLEOTIDE SEQUENCE [LARGE SCALE GENOMIC DNA]</scope>
</reference>
<dbReference type="Pfam" id="PF02558">
    <property type="entry name" value="ApbA"/>
    <property type="match status" value="1"/>
</dbReference>
<dbReference type="PROSITE" id="PS50096">
    <property type="entry name" value="IQ"/>
    <property type="match status" value="1"/>
</dbReference>
<accession>A0A0G4LND7</accession>
<dbReference type="GO" id="GO:0005739">
    <property type="term" value="C:mitochondrion"/>
    <property type="evidence" value="ECO:0007669"/>
    <property type="project" value="TreeGrafter"/>
</dbReference>
<dbReference type="Proteomes" id="UP000044602">
    <property type="component" value="Unassembled WGS sequence"/>
</dbReference>
<comment type="similarity">
    <text evidence="1">Belongs to the ketopantoate reductase family.</text>
</comment>
<dbReference type="STRING" id="100787.A0A0G4LND7"/>
<dbReference type="PANTHER" id="PTHR43765">
    <property type="entry name" value="2-DEHYDROPANTOATE 2-REDUCTASE-RELATED"/>
    <property type="match status" value="1"/>
</dbReference>
<evidence type="ECO:0000313" key="7">
    <source>
        <dbReference type="Proteomes" id="UP000044602"/>
    </source>
</evidence>
<evidence type="ECO:0000256" key="3">
    <source>
        <dbReference type="ARBA" id="ARBA00023002"/>
    </source>
</evidence>
<evidence type="ECO:0008006" key="8">
    <source>
        <dbReference type="Google" id="ProtNLM"/>
    </source>
</evidence>
<dbReference type="Gene3D" id="1.10.1040.10">
    <property type="entry name" value="N-(1-d-carboxylethyl)-l-norvaline Dehydrogenase, domain 2"/>
    <property type="match status" value="1"/>
</dbReference>
<evidence type="ECO:0000256" key="1">
    <source>
        <dbReference type="ARBA" id="ARBA00007870"/>
    </source>
</evidence>
<evidence type="ECO:0000259" key="4">
    <source>
        <dbReference type="Pfam" id="PF02558"/>
    </source>
</evidence>
<dbReference type="PANTHER" id="PTHR43765:SF2">
    <property type="entry name" value="2-DEHYDROPANTOATE 2-REDUCTASE"/>
    <property type="match status" value="1"/>
</dbReference>
<keyword evidence="2" id="KW-0521">NADP</keyword>
<feature type="domain" description="Ketopantoate reductase N-terminal" evidence="4">
    <location>
        <begin position="136"/>
        <end position="217"/>
    </location>
</feature>
<proteinExistence type="inferred from homology"/>
<evidence type="ECO:0000259" key="5">
    <source>
        <dbReference type="Pfam" id="PF08546"/>
    </source>
</evidence>
<dbReference type="SUPFAM" id="SSF48179">
    <property type="entry name" value="6-phosphogluconate dehydrogenase C-terminal domain-like"/>
    <property type="match status" value="1"/>
</dbReference>
<dbReference type="EMBL" id="CVQH01015780">
    <property type="protein sequence ID" value="CRK23538.1"/>
    <property type="molecule type" value="Genomic_DNA"/>
</dbReference>
<organism evidence="6 7">
    <name type="scientific">Verticillium longisporum</name>
    <name type="common">Verticillium dahliae var. longisporum</name>
    <dbReference type="NCBI Taxonomy" id="100787"/>
    <lineage>
        <taxon>Eukaryota</taxon>
        <taxon>Fungi</taxon>
        <taxon>Dikarya</taxon>
        <taxon>Ascomycota</taxon>
        <taxon>Pezizomycotina</taxon>
        <taxon>Sordariomycetes</taxon>
        <taxon>Hypocreomycetidae</taxon>
        <taxon>Glomerellales</taxon>
        <taxon>Plectosphaerellaceae</taxon>
        <taxon>Verticillium</taxon>
    </lineage>
</organism>
<keyword evidence="3" id="KW-0560">Oxidoreductase</keyword>
<dbReference type="InterPro" id="IPR013752">
    <property type="entry name" value="KPA_reductase"/>
</dbReference>
<protein>
    <recommendedName>
        <fullName evidence="8">Ketopantoate reductase C-terminal domain-containing protein</fullName>
    </recommendedName>
</protein>
<dbReference type="Pfam" id="PF08546">
    <property type="entry name" value="ApbA_C"/>
    <property type="match status" value="1"/>
</dbReference>
<evidence type="ECO:0000313" key="6">
    <source>
        <dbReference type="EMBL" id="CRK23538.1"/>
    </source>
</evidence>
<feature type="domain" description="Ketopantoate reductase C-terminal" evidence="5">
    <location>
        <begin position="294"/>
        <end position="418"/>
    </location>
</feature>